<organism evidence="4 5">
    <name type="scientific">Hydnomerulius pinastri MD-312</name>
    <dbReference type="NCBI Taxonomy" id="994086"/>
    <lineage>
        <taxon>Eukaryota</taxon>
        <taxon>Fungi</taxon>
        <taxon>Dikarya</taxon>
        <taxon>Basidiomycota</taxon>
        <taxon>Agaricomycotina</taxon>
        <taxon>Agaricomycetes</taxon>
        <taxon>Agaricomycetidae</taxon>
        <taxon>Boletales</taxon>
        <taxon>Boletales incertae sedis</taxon>
        <taxon>Leucogyrophana</taxon>
    </lineage>
</organism>
<dbReference type="InterPro" id="IPR015943">
    <property type="entry name" value="WD40/YVTN_repeat-like_dom_sf"/>
</dbReference>
<dbReference type="EMBL" id="KN839883">
    <property type="protein sequence ID" value="KIJ59665.1"/>
    <property type="molecule type" value="Genomic_DNA"/>
</dbReference>
<sequence length="249" mass="26588">MSSRPLHVLKGHGSNIPALAFVPNSDILVSGGDGGCQIWDARIGVQVGQLFQHTSIRSVGASADGQWIATGGNDGSIVIWKSETREKLVEWKTGHPPLSLCFSLGARELASGHEGGQMNVWNPATGDRISGPFKLDHGYIDWVSFSPQGDRLAVSTNSVVRIVDPHSGVDVIKPITAHKAGSRRALWSSDTQQIISASQDHTIKFFDSSTGSVISTCTGHNGTVCSISLFNHGELLASVSDDSTIRFWS</sequence>
<proteinExistence type="predicted"/>
<evidence type="ECO:0000313" key="5">
    <source>
        <dbReference type="Proteomes" id="UP000053820"/>
    </source>
</evidence>
<evidence type="ECO:0000313" key="4">
    <source>
        <dbReference type="EMBL" id="KIJ59665.1"/>
    </source>
</evidence>
<name>A0A0C9VPS2_9AGAM</name>
<dbReference type="HOGENOM" id="CLU_000288_57_33_1"/>
<dbReference type="PROSITE" id="PS50294">
    <property type="entry name" value="WD_REPEATS_REGION"/>
    <property type="match status" value="1"/>
</dbReference>
<dbReference type="AlphaFoldDB" id="A0A0C9VPS2"/>
<dbReference type="InterPro" id="IPR036322">
    <property type="entry name" value="WD40_repeat_dom_sf"/>
</dbReference>
<reference evidence="4 5" key="1">
    <citation type="submission" date="2014-04" db="EMBL/GenBank/DDBJ databases">
        <title>Evolutionary Origins and Diversification of the Mycorrhizal Mutualists.</title>
        <authorList>
            <consortium name="DOE Joint Genome Institute"/>
            <consortium name="Mycorrhizal Genomics Consortium"/>
            <person name="Kohler A."/>
            <person name="Kuo A."/>
            <person name="Nagy L.G."/>
            <person name="Floudas D."/>
            <person name="Copeland A."/>
            <person name="Barry K.W."/>
            <person name="Cichocki N."/>
            <person name="Veneault-Fourrey C."/>
            <person name="LaButti K."/>
            <person name="Lindquist E.A."/>
            <person name="Lipzen A."/>
            <person name="Lundell T."/>
            <person name="Morin E."/>
            <person name="Murat C."/>
            <person name="Riley R."/>
            <person name="Ohm R."/>
            <person name="Sun H."/>
            <person name="Tunlid A."/>
            <person name="Henrissat B."/>
            <person name="Grigoriev I.V."/>
            <person name="Hibbett D.S."/>
            <person name="Martin F."/>
        </authorList>
    </citation>
    <scope>NUCLEOTIDE SEQUENCE [LARGE SCALE GENOMIC DNA]</scope>
    <source>
        <strain evidence="4 5">MD-312</strain>
    </source>
</reference>
<dbReference type="SUPFAM" id="SSF50978">
    <property type="entry name" value="WD40 repeat-like"/>
    <property type="match status" value="1"/>
</dbReference>
<evidence type="ECO:0000256" key="3">
    <source>
        <dbReference type="PROSITE-ProRule" id="PRU00221"/>
    </source>
</evidence>
<feature type="repeat" description="WD" evidence="3">
    <location>
        <begin position="175"/>
        <end position="216"/>
    </location>
</feature>
<feature type="repeat" description="WD" evidence="3">
    <location>
        <begin position="56"/>
        <end position="90"/>
    </location>
</feature>
<feature type="repeat" description="WD" evidence="3">
    <location>
        <begin position="9"/>
        <end position="40"/>
    </location>
</feature>
<dbReference type="PANTHER" id="PTHR19848:SF8">
    <property type="entry name" value="F-BOX AND WD REPEAT DOMAIN CONTAINING 7"/>
    <property type="match status" value="1"/>
</dbReference>
<dbReference type="SMART" id="SM00320">
    <property type="entry name" value="WD40"/>
    <property type="match status" value="6"/>
</dbReference>
<gene>
    <name evidence="4" type="ORF">HYDPIDRAFT_100314</name>
</gene>
<evidence type="ECO:0008006" key="6">
    <source>
        <dbReference type="Google" id="ProtNLM"/>
    </source>
</evidence>
<dbReference type="InterPro" id="IPR001680">
    <property type="entry name" value="WD40_rpt"/>
</dbReference>
<accession>A0A0C9VPS2</accession>
<evidence type="ECO:0000256" key="2">
    <source>
        <dbReference type="ARBA" id="ARBA00022737"/>
    </source>
</evidence>
<dbReference type="Pfam" id="PF00400">
    <property type="entry name" value="WD40"/>
    <property type="match status" value="4"/>
</dbReference>
<keyword evidence="1 3" id="KW-0853">WD repeat</keyword>
<feature type="repeat" description="WD" evidence="3">
    <location>
        <begin position="217"/>
        <end position="249"/>
    </location>
</feature>
<dbReference type="Proteomes" id="UP000053820">
    <property type="component" value="Unassembled WGS sequence"/>
</dbReference>
<dbReference type="OrthoDB" id="538223at2759"/>
<protein>
    <recommendedName>
        <fullName evidence="6">Anaphase-promoting complex subunit 4 WD40 domain-containing protein</fullName>
    </recommendedName>
</protein>
<keyword evidence="2" id="KW-0677">Repeat</keyword>
<dbReference type="PROSITE" id="PS50082">
    <property type="entry name" value="WD_REPEATS_2"/>
    <property type="match status" value="4"/>
</dbReference>
<dbReference type="Gene3D" id="2.130.10.10">
    <property type="entry name" value="YVTN repeat-like/Quinoprotein amine dehydrogenase"/>
    <property type="match status" value="2"/>
</dbReference>
<evidence type="ECO:0000256" key="1">
    <source>
        <dbReference type="ARBA" id="ARBA00022574"/>
    </source>
</evidence>
<dbReference type="PANTHER" id="PTHR19848">
    <property type="entry name" value="WD40 REPEAT PROTEIN"/>
    <property type="match status" value="1"/>
</dbReference>
<feature type="non-terminal residue" evidence="4">
    <location>
        <position position="249"/>
    </location>
</feature>
<keyword evidence="5" id="KW-1185">Reference proteome</keyword>